<evidence type="ECO:0000256" key="2">
    <source>
        <dbReference type="ARBA" id="ARBA00022528"/>
    </source>
</evidence>
<comment type="subcellular location">
    <subcellularLocation>
        <location evidence="1">Plastid</location>
        <location evidence="1">Chloroplast</location>
    </subcellularLocation>
</comment>
<dbReference type="SUPFAM" id="SSF103511">
    <property type="entry name" value="Chlorophyll a-b binding protein"/>
    <property type="match status" value="1"/>
</dbReference>
<reference evidence="6" key="1">
    <citation type="submission" date="2021-01" db="EMBL/GenBank/DDBJ databases">
        <authorList>
            <person name="Corre E."/>
            <person name="Pelletier E."/>
            <person name="Niang G."/>
            <person name="Scheremetjew M."/>
            <person name="Finn R."/>
            <person name="Kale V."/>
            <person name="Holt S."/>
            <person name="Cochrane G."/>
            <person name="Meng A."/>
            <person name="Brown T."/>
            <person name="Cohen L."/>
        </authorList>
    </citation>
    <scope>NUCLEOTIDE SEQUENCE</scope>
    <source>
        <strain evidence="6">PLY182g</strain>
    </source>
</reference>
<feature type="binding site" evidence="5">
    <location>
        <position position="67"/>
    </location>
    <ligand>
        <name>chlorophyll a</name>
        <dbReference type="ChEBI" id="CHEBI:58416"/>
        <label>1</label>
    </ligand>
</feature>
<feature type="binding site" evidence="5">
    <location>
        <position position="70"/>
    </location>
    <ligand>
        <name>chlorophyll a</name>
        <dbReference type="ChEBI" id="CHEBI:58416"/>
        <label>1</label>
    </ligand>
</feature>
<dbReference type="InterPro" id="IPR022796">
    <property type="entry name" value="Chloroa_b-bind"/>
</dbReference>
<feature type="binding site" evidence="5">
    <location>
        <position position="179"/>
    </location>
    <ligand>
        <name>chlorophyll a</name>
        <dbReference type="ChEBI" id="CHEBI:58416"/>
        <label>1</label>
    </ligand>
</feature>
<keyword evidence="3" id="KW-0602">Photosynthesis</keyword>
<evidence type="ECO:0000256" key="3">
    <source>
        <dbReference type="ARBA" id="ARBA00022531"/>
    </source>
</evidence>
<accession>A0A7S0LPB9</accession>
<keyword evidence="5" id="KW-0157">Chromophore</keyword>
<feature type="binding site" evidence="5">
    <location>
        <position position="196"/>
    </location>
    <ligand>
        <name>chlorophyll a</name>
        <dbReference type="ChEBI" id="CHEBI:58416"/>
        <label>1</label>
    </ligand>
</feature>
<dbReference type="AlphaFoldDB" id="A0A7S0LPB9"/>
<dbReference type="GO" id="GO:0016168">
    <property type="term" value="F:chlorophyll binding"/>
    <property type="evidence" value="ECO:0007669"/>
    <property type="project" value="UniProtKB-KW"/>
</dbReference>
<keyword evidence="5" id="KW-0148">Chlorophyll</keyword>
<protein>
    <submittedName>
        <fullName evidence="6">Uncharacterized protein</fullName>
    </submittedName>
</protein>
<dbReference type="PANTHER" id="PTHR21649">
    <property type="entry name" value="CHLOROPHYLL A/B BINDING PROTEIN"/>
    <property type="match status" value="1"/>
</dbReference>
<sequence>MLSVATAALSFSPLTPLSKARAPAPCMESKDFCYGLPGNMPPAGNFDPANLLGDLSKGEVYRLREAELAHSRVGMLASAGFFVQEYFHPLFTADGGPAIKQIPALPPVMWFLMTLGIGVCEAARIQKGWANPYEPGPTGQPMENVQALKPDYYPGDLGFDPLGLKPSDPKELKKMQEKELANGRLGMLAAAGFLAQEAATGKTWGACDTSFAKLLFGGEAAAKATELARDSMPY</sequence>
<gene>
    <name evidence="6" type="ORF">CPEL01642_LOCUS21003</name>
</gene>
<dbReference type="InterPro" id="IPR001344">
    <property type="entry name" value="Chloro_AB-bd_pln"/>
</dbReference>
<feature type="binding site" description="axial binding residue" evidence="5">
    <location>
        <position position="72"/>
    </location>
    <ligand>
        <name>chlorophyll b</name>
        <dbReference type="ChEBI" id="CHEBI:61721"/>
        <label>1</label>
    </ligand>
    <ligandPart>
        <name>Mg</name>
        <dbReference type="ChEBI" id="CHEBI:25107"/>
    </ligandPart>
</feature>
<dbReference type="Pfam" id="PF00504">
    <property type="entry name" value="Chloroa_b-bind"/>
    <property type="match status" value="1"/>
</dbReference>
<dbReference type="GO" id="GO:0009507">
    <property type="term" value="C:chloroplast"/>
    <property type="evidence" value="ECO:0007669"/>
    <property type="project" value="UniProtKB-SubCell"/>
</dbReference>
<dbReference type="GO" id="GO:0016020">
    <property type="term" value="C:membrane"/>
    <property type="evidence" value="ECO:0007669"/>
    <property type="project" value="InterPro"/>
</dbReference>
<feature type="binding site" evidence="5">
    <location>
        <position position="182"/>
    </location>
    <ligand>
        <name>chlorophyll a</name>
        <dbReference type="ChEBI" id="CHEBI:58416"/>
        <label>1</label>
    </ligand>
</feature>
<feature type="binding site" evidence="5">
    <location>
        <position position="178"/>
    </location>
    <ligand>
        <name>chlorophyll a</name>
        <dbReference type="ChEBI" id="CHEBI:58416"/>
        <label>1</label>
    </ligand>
</feature>
<dbReference type="EMBL" id="HBEY01043862">
    <property type="protein sequence ID" value="CAD8617622.1"/>
    <property type="molecule type" value="Transcribed_RNA"/>
</dbReference>
<evidence type="ECO:0000256" key="5">
    <source>
        <dbReference type="PIRSR" id="PIRSR601344-1"/>
    </source>
</evidence>
<evidence type="ECO:0000313" key="6">
    <source>
        <dbReference type="EMBL" id="CAD8617622.1"/>
    </source>
</evidence>
<feature type="binding site" evidence="5">
    <location>
        <position position="184"/>
    </location>
    <ligand>
        <name>chlorophyll a</name>
        <dbReference type="ChEBI" id="CHEBI:58416"/>
        <label>1</label>
    </ligand>
</feature>
<organism evidence="6">
    <name type="scientific">Coccolithus braarudii</name>
    <dbReference type="NCBI Taxonomy" id="221442"/>
    <lineage>
        <taxon>Eukaryota</taxon>
        <taxon>Haptista</taxon>
        <taxon>Haptophyta</taxon>
        <taxon>Prymnesiophyceae</taxon>
        <taxon>Coccolithales</taxon>
        <taxon>Coccolithaceae</taxon>
        <taxon>Coccolithus</taxon>
    </lineage>
</organism>
<keyword evidence="4" id="KW-0934">Plastid</keyword>
<name>A0A7S0LPB9_9EUKA</name>
<proteinExistence type="predicted"/>
<evidence type="ECO:0000256" key="1">
    <source>
        <dbReference type="ARBA" id="ARBA00004229"/>
    </source>
</evidence>
<dbReference type="Gene3D" id="1.10.3460.10">
    <property type="entry name" value="Chlorophyll a/b binding protein domain"/>
    <property type="match status" value="1"/>
</dbReference>
<keyword evidence="2" id="KW-0150">Chloroplast</keyword>
<evidence type="ECO:0000256" key="4">
    <source>
        <dbReference type="ARBA" id="ARBA00022640"/>
    </source>
</evidence>
<dbReference type="GO" id="GO:0009765">
    <property type="term" value="P:photosynthesis, light harvesting"/>
    <property type="evidence" value="ECO:0007669"/>
    <property type="project" value="InterPro"/>
</dbReference>